<evidence type="ECO:0000313" key="1">
    <source>
        <dbReference type="EMBL" id="KAI0037886.1"/>
    </source>
</evidence>
<accession>A0ACB8R185</accession>
<proteinExistence type="predicted"/>
<reference evidence="1" key="1">
    <citation type="submission" date="2021-02" db="EMBL/GenBank/DDBJ databases">
        <authorList>
            <consortium name="DOE Joint Genome Institute"/>
            <person name="Ahrendt S."/>
            <person name="Looney B.P."/>
            <person name="Miyauchi S."/>
            <person name="Morin E."/>
            <person name="Drula E."/>
            <person name="Courty P.E."/>
            <person name="Chicoki N."/>
            <person name="Fauchery L."/>
            <person name="Kohler A."/>
            <person name="Kuo A."/>
            <person name="Labutti K."/>
            <person name="Pangilinan J."/>
            <person name="Lipzen A."/>
            <person name="Riley R."/>
            <person name="Andreopoulos W."/>
            <person name="He G."/>
            <person name="Johnson J."/>
            <person name="Barry K.W."/>
            <person name="Grigoriev I.V."/>
            <person name="Nagy L."/>
            <person name="Hibbett D."/>
            <person name="Henrissat B."/>
            <person name="Matheny P.B."/>
            <person name="Labbe J."/>
            <person name="Martin F."/>
        </authorList>
    </citation>
    <scope>NUCLEOTIDE SEQUENCE</scope>
    <source>
        <strain evidence="1">FP105234-sp</strain>
    </source>
</reference>
<reference evidence="1" key="2">
    <citation type="journal article" date="2022" name="New Phytol.">
        <title>Evolutionary transition to the ectomycorrhizal habit in the genomes of a hyperdiverse lineage of mushroom-forming fungi.</title>
        <authorList>
            <person name="Looney B."/>
            <person name="Miyauchi S."/>
            <person name="Morin E."/>
            <person name="Drula E."/>
            <person name="Courty P.E."/>
            <person name="Kohler A."/>
            <person name="Kuo A."/>
            <person name="LaButti K."/>
            <person name="Pangilinan J."/>
            <person name="Lipzen A."/>
            <person name="Riley R."/>
            <person name="Andreopoulos W."/>
            <person name="He G."/>
            <person name="Johnson J."/>
            <person name="Nolan M."/>
            <person name="Tritt A."/>
            <person name="Barry K.W."/>
            <person name="Grigoriev I.V."/>
            <person name="Nagy L.G."/>
            <person name="Hibbett D."/>
            <person name="Henrissat B."/>
            <person name="Matheny P.B."/>
            <person name="Labbe J."/>
            <person name="Martin F.M."/>
        </authorList>
    </citation>
    <scope>NUCLEOTIDE SEQUENCE</scope>
    <source>
        <strain evidence="1">FP105234-sp</strain>
    </source>
</reference>
<comment type="caution">
    <text evidence="1">The sequence shown here is derived from an EMBL/GenBank/DDBJ whole genome shotgun (WGS) entry which is preliminary data.</text>
</comment>
<dbReference type="EMBL" id="MU276674">
    <property type="protein sequence ID" value="KAI0037886.1"/>
    <property type="molecule type" value="Genomic_DNA"/>
</dbReference>
<sequence length="951" mass="107077">IACPNCKRSFASQAAVSQHLSQPRSQCASWLPDQLARLFSRQLDGLGPVPSRSDPTPSLAAESVHIPSAADDLDFNFSAPPMDMPFTGINEATPLLPSRTHVEHPNEPTTFSCGKTFLDRFHNDEFDRERHSNPYYPFSCHEDWEFGFFLVESSLSNDEIDALLRLSLVCRLAVSFRTAKQLRGKVELLPSGPRWKSKEVALPGFPTKSPMKLFYRDSLECLEGLFRNPLFDGHMDYRPKQVYTAAERAVRVFSEWMTGDVAWKMQNHVPQGATVVGAVLSSDKTNLTSGTGNRVAHPLLLSLANLHMDFRMKSSHNAILLIALLPCPHFLCPKKIRGVLESRVTHMCLDIVCEPLKAAARFGRMMADPRGYTLTLAQLHALSEASPDPWNLSKYVTEAKKRRFNGVYRPFWRDWYLSDPSHFLTPEPLHQWHKFCWDHDIAWCRNLVGDAEMNFRFSVLQPRVGFRHFSEGVSHLKQVTGREHRDIQRYLVSCIAGAASPEFVTCIRALMDFRYASQSPSIDSLARDRIAATLSEFHQHKKVIIDSRARRGKANKIIDNWHIPKLELMQSVVPSVQEMGAPIQWTADVTERSHITLVKNPFRSTNRREFDSQICRYLDREEKCRSFDMALALQGLASAQHEVGTSGSTSPCGADVPGAGAPHSDGLEASDIVNATQKSWRCSKVRDYFELAVLPSPYQRTLSTTSTAFHLNSRPAIPQVTVDEAASLYNLPDLRPALVDYMTRRYQGSGRSLHVIGGRRTAPQRASLPFDHLEIWHNVRIQRHSVYGDHPVLPPQNVQACPPSNSWPYGRYETALVIDDPSVIWPGNGIQGHSVAELKIIFRPIMCNPSAATPYLVYAQRFDIISQGPAVDGRPVADPATGMYVLRRAVRADRTYLGDVIPLSQICLPLDVVPRFGDKADPRLTAQNSKAFSYEFYLNKYVDKEIFATVF</sequence>
<feature type="non-terminal residue" evidence="1">
    <location>
        <position position="1"/>
    </location>
</feature>
<keyword evidence="2" id="KW-1185">Reference proteome</keyword>
<dbReference type="Proteomes" id="UP000814033">
    <property type="component" value="Unassembled WGS sequence"/>
</dbReference>
<protein>
    <submittedName>
        <fullName evidence="1">Uncharacterized protein</fullName>
    </submittedName>
</protein>
<gene>
    <name evidence="1" type="ORF">FA95DRAFT_1506366</name>
</gene>
<name>A0ACB8R185_9AGAM</name>
<organism evidence="1 2">
    <name type="scientific">Auriscalpium vulgare</name>
    <dbReference type="NCBI Taxonomy" id="40419"/>
    <lineage>
        <taxon>Eukaryota</taxon>
        <taxon>Fungi</taxon>
        <taxon>Dikarya</taxon>
        <taxon>Basidiomycota</taxon>
        <taxon>Agaricomycotina</taxon>
        <taxon>Agaricomycetes</taxon>
        <taxon>Russulales</taxon>
        <taxon>Auriscalpiaceae</taxon>
        <taxon>Auriscalpium</taxon>
    </lineage>
</organism>
<evidence type="ECO:0000313" key="2">
    <source>
        <dbReference type="Proteomes" id="UP000814033"/>
    </source>
</evidence>